<evidence type="ECO:0000256" key="6">
    <source>
        <dbReference type="ARBA" id="ARBA00023065"/>
    </source>
</evidence>
<proteinExistence type="inferred from homology"/>
<reference evidence="15 16" key="1">
    <citation type="submission" date="2020-08" db="EMBL/GenBank/DDBJ databases">
        <title>Functional genomics of gut bacteria from endangered species of beetles.</title>
        <authorList>
            <person name="Carlos-Shanley C."/>
        </authorList>
    </citation>
    <scope>NUCLEOTIDE SEQUENCE [LARGE SCALE GENOMIC DNA]</scope>
    <source>
        <strain evidence="15 16">S00245</strain>
    </source>
</reference>
<accession>A0A7W7NWM2</accession>
<comment type="subcellular location">
    <subcellularLocation>
        <location evidence="1 10">Cell outer membrane</location>
        <topology evidence="1 10">Multi-pass membrane protein</topology>
    </subcellularLocation>
</comment>
<dbReference type="CDD" id="cd01347">
    <property type="entry name" value="ligand_gated_channel"/>
    <property type="match status" value="1"/>
</dbReference>
<evidence type="ECO:0000256" key="5">
    <source>
        <dbReference type="ARBA" id="ARBA00022729"/>
    </source>
</evidence>
<name>A0A7W7NWM2_9SPHN</name>
<keyword evidence="5 12" id="KW-0732">Signal</keyword>
<protein>
    <submittedName>
        <fullName evidence="15">Vitamin B12 transporter</fullName>
    </submittedName>
</protein>
<dbReference type="InterPro" id="IPR037066">
    <property type="entry name" value="Plug_dom_sf"/>
</dbReference>
<dbReference type="Pfam" id="PF00593">
    <property type="entry name" value="TonB_dep_Rec_b-barrel"/>
    <property type="match status" value="1"/>
</dbReference>
<sequence length="633" mass="67828">MKYLFLLTSALAVANPAQAQDDEVIFADRVIDTTAITVLATGSRLNIDKAGQPISVIGSEEIASVQGPDITRVLERLPGVTFARNGGLGSTTSLFVRGANSQQLLVLVDGLRVADVAAPGGGYDFGNLTTGGLGRVELLRGSNSVIWGSEAIGGVLALTSRDLNGLEASAEYGARDTFDGQVTGGVSGEGYGVTLNGGYVTTDGLSQAASGTERDGFHQYRASGRAHLNLTPDLTASLVGRYTRGKLDIDGYPAPLFEFADTPEYQKTREIGGRAGLAWTSDALDLNAGYQVSDARRRYYDPTFGDAPYSETQGQSRRAELAGVWRAAEAVRVDFGADHEWSQIDVDANDREKANLSSGHASVGWYGDRFTLAGGVRYDDHSRFGDRWTFGANGSFVVVDQWRVRASYGEGFKVPTLYQLFSEYSNPTATLAPEKSRSYDAGLEYGDRNGDLHLALTGFRRDSRDLIGFTSCSGAICATRPFGYYVNIGKARATGFELELGARVSETLRAQAAYTYVKSTDRTPGSFDEGTDLARRPRHALTVSADWTPVKSGPLTGFALGGDIRLVSDSYDFAGEFGRIEGYVLGTVRASVPVGENLEVFGRVENVTDEEYQTAGGYGTAGRSGFIGIRARM</sequence>
<dbReference type="InterPro" id="IPR036942">
    <property type="entry name" value="Beta-barrel_TonB_sf"/>
</dbReference>
<organism evidence="15 16">
    <name type="scientific">Novosphingobium chloroacetimidivorans</name>
    <dbReference type="NCBI Taxonomy" id="1428314"/>
    <lineage>
        <taxon>Bacteria</taxon>
        <taxon>Pseudomonadati</taxon>
        <taxon>Pseudomonadota</taxon>
        <taxon>Alphaproteobacteria</taxon>
        <taxon>Sphingomonadales</taxon>
        <taxon>Sphingomonadaceae</taxon>
        <taxon>Novosphingobium</taxon>
    </lineage>
</organism>
<dbReference type="GO" id="GO:0006811">
    <property type="term" value="P:monoatomic ion transport"/>
    <property type="evidence" value="ECO:0007669"/>
    <property type="project" value="UniProtKB-KW"/>
</dbReference>
<feature type="domain" description="TonB-dependent receptor-like beta-barrel" evidence="13">
    <location>
        <begin position="174"/>
        <end position="607"/>
    </location>
</feature>
<feature type="domain" description="TonB-dependent receptor plug" evidence="14">
    <location>
        <begin position="49"/>
        <end position="155"/>
    </location>
</feature>
<evidence type="ECO:0000256" key="8">
    <source>
        <dbReference type="ARBA" id="ARBA00023136"/>
    </source>
</evidence>
<evidence type="ECO:0000256" key="2">
    <source>
        <dbReference type="ARBA" id="ARBA00022448"/>
    </source>
</evidence>
<keyword evidence="16" id="KW-1185">Reference proteome</keyword>
<evidence type="ECO:0000313" key="16">
    <source>
        <dbReference type="Proteomes" id="UP000555448"/>
    </source>
</evidence>
<keyword evidence="9 10" id="KW-0998">Cell outer membrane</keyword>
<keyword evidence="3 10" id="KW-1134">Transmembrane beta strand</keyword>
<dbReference type="RefSeq" id="WP_184247126.1">
    <property type="nucleotide sequence ID" value="NZ_JACHLR010000013.1"/>
</dbReference>
<keyword evidence="8 10" id="KW-0472">Membrane</keyword>
<keyword evidence="2 10" id="KW-0813">Transport</keyword>
<dbReference type="PANTHER" id="PTHR30069">
    <property type="entry name" value="TONB-DEPENDENT OUTER MEMBRANE RECEPTOR"/>
    <property type="match status" value="1"/>
</dbReference>
<comment type="similarity">
    <text evidence="10 11">Belongs to the TonB-dependent receptor family.</text>
</comment>
<feature type="signal peptide" evidence="12">
    <location>
        <begin position="1"/>
        <end position="19"/>
    </location>
</feature>
<dbReference type="Gene3D" id="2.170.130.10">
    <property type="entry name" value="TonB-dependent receptor, plug domain"/>
    <property type="match status" value="1"/>
</dbReference>
<dbReference type="EMBL" id="JACHLR010000013">
    <property type="protein sequence ID" value="MBB4859718.1"/>
    <property type="molecule type" value="Genomic_DNA"/>
</dbReference>
<dbReference type="Pfam" id="PF07715">
    <property type="entry name" value="Plug"/>
    <property type="match status" value="1"/>
</dbReference>
<feature type="chain" id="PRO_5031054032" evidence="12">
    <location>
        <begin position="20"/>
        <end position="633"/>
    </location>
</feature>
<gene>
    <name evidence="15" type="ORF">HNO88_003047</name>
</gene>
<dbReference type="GO" id="GO:0015889">
    <property type="term" value="P:cobalamin transport"/>
    <property type="evidence" value="ECO:0007669"/>
    <property type="project" value="TreeGrafter"/>
</dbReference>
<dbReference type="AlphaFoldDB" id="A0A7W7NWM2"/>
<evidence type="ECO:0000256" key="1">
    <source>
        <dbReference type="ARBA" id="ARBA00004571"/>
    </source>
</evidence>
<dbReference type="InterPro" id="IPR039426">
    <property type="entry name" value="TonB-dep_rcpt-like"/>
</dbReference>
<keyword evidence="4 10" id="KW-0812">Transmembrane</keyword>
<evidence type="ECO:0000259" key="14">
    <source>
        <dbReference type="Pfam" id="PF07715"/>
    </source>
</evidence>
<dbReference type="GO" id="GO:0009279">
    <property type="term" value="C:cell outer membrane"/>
    <property type="evidence" value="ECO:0007669"/>
    <property type="project" value="UniProtKB-SubCell"/>
</dbReference>
<dbReference type="PANTHER" id="PTHR30069:SF53">
    <property type="entry name" value="COLICIN I RECEPTOR-RELATED"/>
    <property type="match status" value="1"/>
</dbReference>
<dbReference type="Proteomes" id="UP000555448">
    <property type="component" value="Unassembled WGS sequence"/>
</dbReference>
<evidence type="ECO:0000256" key="7">
    <source>
        <dbReference type="ARBA" id="ARBA00023077"/>
    </source>
</evidence>
<evidence type="ECO:0000256" key="11">
    <source>
        <dbReference type="RuleBase" id="RU003357"/>
    </source>
</evidence>
<evidence type="ECO:0000256" key="3">
    <source>
        <dbReference type="ARBA" id="ARBA00022452"/>
    </source>
</evidence>
<evidence type="ECO:0000256" key="9">
    <source>
        <dbReference type="ARBA" id="ARBA00023237"/>
    </source>
</evidence>
<dbReference type="InterPro" id="IPR012910">
    <property type="entry name" value="Plug_dom"/>
</dbReference>
<evidence type="ECO:0000256" key="12">
    <source>
        <dbReference type="SAM" id="SignalP"/>
    </source>
</evidence>
<dbReference type="PROSITE" id="PS52016">
    <property type="entry name" value="TONB_DEPENDENT_REC_3"/>
    <property type="match status" value="1"/>
</dbReference>
<comment type="caution">
    <text evidence="15">The sequence shown here is derived from an EMBL/GenBank/DDBJ whole genome shotgun (WGS) entry which is preliminary data.</text>
</comment>
<keyword evidence="7 11" id="KW-0798">TonB box</keyword>
<evidence type="ECO:0000313" key="15">
    <source>
        <dbReference type="EMBL" id="MBB4859718.1"/>
    </source>
</evidence>
<dbReference type="Gene3D" id="2.40.170.20">
    <property type="entry name" value="TonB-dependent receptor, beta-barrel domain"/>
    <property type="match status" value="1"/>
</dbReference>
<dbReference type="InterPro" id="IPR000531">
    <property type="entry name" value="Beta-barrel_TonB"/>
</dbReference>
<evidence type="ECO:0000259" key="13">
    <source>
        <dbReference type="Pfam" id="PF00593"/>
    </source>
</evidence>
<evidence type="ECO:0000256" key="4">
    <source>
        <dbReference type="ARBA" id="ARBA00022692"/>
    </source>
</evidence>
<dbReference type="SUPFAM" id="SSF56935">
    <property type="entry name" value="Porins"/>
    <property type="match status" value="1"/>
</dbReference>
<keyword evidence="6" id="KW-0406">Ion transport</keyword>
<evidence type="ECO:0000256" key="10">
    <source>
        <dbReference type="PROSITE-ProRule" id="PRU01360"/>
    </source>
</evidence>